<evidence type="ECO:0000313" key="2">
    <source>
        <dbReference type="EMBL" id="SHN15723.1"/>
    </source>
</evidence>
<evidence type="ECO:0000313" key="1">
    <source>
        <dbReference type="EMBL" id="OXB01920.1"/>
    </source>
</evidence>
<organism evidence="1 4">
    <name type="scientific">Flavobacterium pectinovorum</name>
    <dbReference type="NCBI Taxonomy" id="29533"/>
    <lineage>
        <taxon>Bacteria</taxon>
        <taxon>Pseudomonadati</taxon>
        <taxon>Bacteroidota</taxon>
        <taxon>Flavobacteriia</taxon>
        <taxon>Flavobacteriales</taxon>
        <taxon>Flavobacteriaceae</taxon>
        <taxon>Flavobacterium</taxon>
    </lineage>
</organism>
<gene>
    <name evidence="1" type="ORF">B0A72_17925</name>
    <name evidence="2" type="ORF">SAMN05444387_4418</name>
</gene>
<evidence type="ECO:0000313" key="4">
    <source>
        <dbReference type="Proteomes" id="UP000198431"/>
    </source>
</evidence>
<reference evidence="1 4" key="1">
    <citation type="submission" date="2016-11" db="EMBL/GenBank/DDBJ databases">
        <title>Whole genomes of Flavobacteriaceae.</title>
        <authorList>
            <person name="Stine C."/>
            <person name="Li C."/>
            <person name="Tadesse D."/>
        </authorList>
    </citation>
    <scope>NUCLEOTIDE SEQUENCE [LARGE SCALE GENOMIC DNA]</scope>
    <source>
        <strain evidence="1 4">ATCC 19366</strain>
    </source>
</reference>
<proteinExistence type="predicted"/>
<reference evidence="2 3" key="2">
    <citation type="submission" date="2016-11" db="EMBL/GenBank/DDBJ databases">
        <authorList>
            <person name="Varghese N."/>
            <person name="Submissions S."/>
        </authorList>
    </citation>
    <scope>NUCLEOTIDE SEQUENCE [LARGE SCALE GENOMIC DNA]</scope>
    <source>
        <strain evidence="2 3">DSM 6368</strain>
    </source>
</reference>
<keyword evidence="3" id="KW-1185">Reference proteome</keyword>
<sequence length="128" mass="15694">MLDNKKNIQEFYIDLKNKFPKIAELKTWNKYNWSVEGYENSMIMSDLAKEIIFWTSEHKLEDSRNFFHYLELCLNVYDERVTSFIYTDFLVTIMEAENKETRELIKKMMLSKTKEFYQLLFQFYSESE</sequence>
<evidence type="ECO:0000313" key="3">
    <source>
        <dbReference type="Proteomes" id="UP000184216"/>
    </source>
</evidence>
<comment type="caution">
    <text evidence="1">The sequence shown here is derived from an EMBL/GenBank/DDBJ whole genome shotgun (WGS) entry which is preliminary data.</text>
</comment>
<dbReference type="Proteomes" id="UP000184216">
    <property type="component" value="Unassembled WGS sequence"/>
</dbReference>
<dbReference type="RefSeq" id="WP_073398034.1">
    <property type="nucleotide sequence ID" value="NZ_FRBX01000007.1"/>
</dbReference>
<dbReference type="EMBL" id="MUHB01000018">
    <property type="protein sequence ID" value="OXB01920.1"/>
    <property type="molecule type" value="Genomic_DNA"/>
</dbReference>
<dbReference type="Proteomes" id="UP000198431">
    <property type="component" value="Unassembled WGS sequence"/>
</dbReference>
<dbReference type="EMBL" id="FRBX01000007">
    <property type="protein sequence ID" value="SHN15723.1"/>
    <property type="molecule type" value="Genomic_DNA"/>
</dbReference>
<protein>
    <submittedName>
        <fullName evidence="1">Uncharacterized protein</fullName>
    </submittedName>
</protein>
<name>A0AB36NWX2_9FLAO</name>
<dbReference type="AlphaFoldDB" id="A0AB36NWX2"/>
<accession>A0AB36NWX2</accession>